<evidence type="ECO:0000313" key="1">
    <source>
        <dbReference type="EMBL" id="CAH1570652.1"/>
    </source>
</evidence>
<reference evidence="1" key="1">
    <citation type="submission" date="2022-01" db="EMBL/GenBank/DDBJ databases">
        <authorList>
            <person name="Lagorce A."/>
        </authorList>
    </citation>
    <scope>NUCLEOTIDE SEQUENCE</scope>
    <source>
        <strain evidence="1">Th15_F1_A12</strain>
    </source>
</reference>
<dbReference type="AlphaFoldDB" id="A0AAU9QIG9"/>
<proteinExistence type="predicted"/>
<dbReference type="RefSeq" id="WP_409588298.1">
    <property type="nucleotide sequence ID" value="NZ_CAKMTZ010000024.1"/>
</dbReference>
<evidence type="ECO:0000313" key="2">
    <source>
        <dbReference type="Proteomes" id="UP001295462"/>
    </source>
</evidence>
<dbReference type="Proteomes" id="UP001295462">
    <property type="component" value="Unassembled WGS sequence"/>
</dbReference>
<accession>A0AAU9QIG9</accession>
<dbReference type="EMBL" id="CAKMUD010000013">
    <property type="protein sequence ID" value="CAH1570652.1"/>
    <property type="molecule type" value="Genomic_DNA"/>
</dbReference>
<protein>
    <submittedName>
        <fullName evidence="1">Uncharacterized protein</fullName>
    </submittedName>
</protein>
<sequence length="289" mass="32269">MSRQVEIKAQLLKFVEISYKHNKGVTSKLVTGGKRFKLAVDESGKATLSGELGFTKFEVSKEMVEELGIKLKAVSVTFKTTRDDVLTYSGSVSFFGVVSFGVAGQVNVRELLEQCEWGLCKYRFKKSKIDQTLREAGVSLVMINRILPIPVLLSVSAPCIASPLHDTYLDIRNNLYKMQYIEVVEAMAGPNLSIEELNSIKSHPVKFGHQFPFLSSIPSSLVTELSYFEAYSEDGGVGCLSVNGFGDVYQPVTVSLQFLMKEQVWKVQHVKIDHLPDCDRFYKQADCSI</sequence>
<gene>
    <name evidence="1" type="ORF">THF1A12_110034</name>
</gene>
<comment type="caution">
    <text evidence="1">The sequence shown here is derived from an EMBL/GenBank/DDBJ whole genome shotgun (WGS) entry which is preliminary data.</text>
</comment>
<organism evidence="1 2">
    <name type="scientific">Vibrio jasicida</name>
    <dbReference type="NCBI Taxonomy" id="766224"/>
    <lineage>
        <taxon>Bacteria</taxon>
        <taxon>Pseudomonadati</taxon>
        <taxon>Pseudomonadota</taxon>
        <taxon>Gammaproteobacteria</taxon>
        <taxon>Vibrionales</taxon>
        <taxon>Vibrionaceae</taxon>
        <taxon>Vibrio</taxon>
    </lineage>
</organism>
<name>A0AAU9QIG9_9VIBR</name>